<keyword evidence="3 5" id="KW-1133">Transmembrane helix</keyword>
<dbReference type="RefSeq" id="WP_158281550.1">
    <property type="nucleotide sequence ID" value="NZ_QGDO01000007.1"/>
</dbReference>
<evidence type="ECO:0000313" key="8">
    <source>
        <dbReference type="Proteomes" id="UP000245535"/>
    </source>
</evidence>
<gene>
    <name evidence="7" type="ORF">BC781_107164</name>
</gene>
<evidence type="ECO:0000259" key="6">
    <source>
        <dbReference type="Pfam" id="PF00924"/>
    </source>
</evidence>
<keyword evidence="8" id="KW-1185">Reference proteome</keyword>
<dbReference type="GO" id="GO:0016020">
    <property type="term" value="C:membrane"/>
    <property type="evidence" value="ECO:0007669"/>
    <property type="project" value="UniProtKB-SubCell"/>
</dbReference>
<comment type="caution">
    <text evidence="7">The sequence shown here is derived from an EMBL/GenBank/DDBJ whole genome shotgun (WGS) entry which is preliminary data.</text>
</comment>
<evidence type="ECO:0000313" key="7">
    <source>
        <dbReference type="EMBL" id="PWJ38574.1"/>
    </source>
</evidence>
<keyword evidence="2 5" id="KW-0812">Transmembrane</keyword>
<protein>
    <submittedName>
        <fullName evidence="7">Mechanosensitive ion channel-like protein</fullName>
    </submittedName>
</protein>
<feature type="transmembrane region" description="Helical" evidence="5">
    <location>
        <begin position="13"/>
        <end position="35"/>
    </location>
</feature>
<proteinExistence type="predicted"/>
<dbReference type="PANTHER" id="PTHR30221">
    <property type="entry name" value="SMALL-CONDUCTANCE MECHANOSENSITIVE CHANNEL"/>
    <property type="match status" value="1"/>
</dbReference>
<dbReference type="GO" id="GO:0008381">
    <property type="term" value="F:mechanosensitive monoatomic ion channel activity"/>
    <property type="evidence" value="ECO:0007669"/>
    <property type="project" value="InterPro"/>
</dbReference>
<comment type="subcellular location">
    <subcellularLocation>
        <location evidence="1">Membrane</location>
    </subcellularLocation>
</comment>
<feature type="domain" description="Mechanosensitive ion channel MscS" evidence="6">
    <location>
        <begin position="34"/>
        <end position="100"/>
    </location>
</feature>
<evidence type="ECO:0000256" key="2">
    <source>
        <dbReference type="ARBA" id="ARBA00022692"/>
    </source>
</evidence>
<dbReference type="InterPro" id="IPR010920">
    <property type="entry name" value="LSM_dom_sf"/>
</dbReference>
<dbReference type="Pfam" id="PF00924">
    <property type="entry name" value="MS_channel_2nd"/>
    <property type="match status" value="1"/>
</dbReference>
<evidence type="ECO:0000256" key="3">
    <source>
        <dbReference type="ARBA" id="ARBA00022989"/>
    </source>
</evidence>
<organism evidence="7 8">
    <name type="scientific">Sediminitomix flava</name>
    <dbReference type="NCBI Taxonomy" id="379075"/>
    <lineage>
        <taxon>Bacteria</taxon>
        <taxon>Pseudomonadati</taxon>
        <taxon>Bacteroidota</taxon>
        <taxon>Cytophagia</taxon>
        <taxon>Cytophagales</taxon>
        <taxon>Flammeovirgaceae</taxon>
        <taxon>Sediminitomix</taxon>
    </lineage>
</organism>
<dbReference type="InterPro" id="IPR006685">
    <property type="entry name" value="MscS_channel_2nd"/>
</dbReference>
<dbReference type="PANTHER" id="PTHR30221:SF8">
    <property type="entry name" value="SMALL-CONDUCTANCE MECHANOSENSITIVE CHANNEL"/>
    <property type="match status" value="1"/>
</dbReference>
<keyword evidence="4 5" id="KW-0472">Membrane</keyword>
<dbReference type="AlphaFoldDB" id="A0A315ZTL1"/>
<dbReference type="SUPFAM" id="SSF50182">
    <property type="entry name" value="Sm-like ribonucleoproteins"/>
    <property type="match status" value="1"/>
</dbReference>
<dbReference type="InterPro" id="IPR023408">
    <property type="entry name" value="MscS_beta-dom_sf"/>
</dbReference>
<accession>A0A315ZTL1</accession>
<evidence type="ECO:0000256" key="5">
    <source>
        <dbReference type="SAM" id="Phobius"/>
    </source>
</evidence>
<name>A0A315ZTL1_SEDFL</name>
<evidence type="ECO:0000256" key="1">
    <source>
        <dbReference type="ARBA" id="ARBA00004370"/>
    </source>
</evidence>
<dbReference type="Gene3D" id="2.30.30.60">
    <property type="match status" value="1"/>
</dbReference>
<reference evidence="7 8" key="1">
    <citation type="submission" date="2018-03" db="EMBL/GenBank/DDBJ databases">
        <title>Genomic Encyclopedia of Archaeal and Bacterial Type Strains, Phase II (KMG-II): from individual species to whole genera.</title>
        <authorList>
            <person name="Goeker M."/>
        </authorList>
    </citation>
    <scope>NUCLEOTIDE SEQUENCE [LARGE SCALE GENOMIC DNA]</scope>
    <source>
        <strain evidence="7 8">DSM 28229</strain>
    </source>
</reference>
<dbReference type="EMBL" id="QGDO01000007">
    <property type="protein sequence ID" value="PWJ38574.1"/>
    <property type="molecule type" value="Genomic_DNA"/>
</dbReference>
<dbReference type="OrthoDB" id="5705501at2"/>
<evidence type="ECO:0000256" key="4">
    <source>
        <dbReference type="ARBA" id="ARBA00023136"/>
    </source>
</evidence>
<dbReference type="InterPro" id="IPR045275">
    <property type="entry name" value="MscS_archaea/bacteria_type"/>
</dbReference>
<dbReference type="Proteomes" id="UP000245535">
    <property type="component" value="Unassembled WGS sequence"/>
</dbReference>
<sequence length="105" mass="11786">MISVIWGVDQSELVVFLGSVLTIIGVAFFAQWSLLSNITSSIILFFSHPIRLNDSITILEGKEYELEGKVIDIGLFFVTVLTDEGDEIILPNNIFIQKSIKKRKV</sequence>